<dbReference type="AlphaFoldDB" id="A0A915P041"/>
<organism evidence="4 5">
    <name type="scientific">Meloidogyne floridensis</name>
    <dbReference type="NCBI Taxonomy" id="298350"/>
    <lineage>
        <taxon>Eukaryota</taxon>
        <taxon>Metazoa</taxon>
        <taxon>Ecdysozoa</taxon>
        <taxon>Nematoda</taxon>
        <taxon>Chromadorea</taxon>
        <taxon>Rhabditida</taxon>
        <taxon>Tylenchina</taxon>
        <taxon>Tylenchomorpha</taxon>
        <taxon>Tylenchoidea</taxon>
        <taxon>Meloidogynidae</taxon>
        <taxon>Meloidogyninae</taxon>
        <taxon>Meloidogyne</taxon>
    </lineage>
</organism>
<proteinExistence type="predicted"/>
<sequence>MGHFLQNEDIRNTWPRSMLKHCLAPSIPSTQRDLNCFIHQFGFEQLFVEVLNRHPPIIRLPHFLGENQLNKIEEKLDNSSNVESMGVEGLVYSSGHRGRQAEGLWLSHEEKEIRPLYRKLRKTLALNPAMGEDFLILSYQQFGHYAPHFDHLEPMPVEYDDGWFAYFGNRLATALLIVKTAKGSFTTFPNLNLTVGTERGTNALKCSLNHPSYEPEDLIKRIPYIYEGPEERPDIPSW</sequence>
<dbReference type="Gene3D" id="2.60.120.620">
    <property type="entry name" value="q2cbj1_9rhob like domain"/>
    <property type="match status" value="1"/>
</dbReference>
<evidence type="ECO:0000256" key="3">
    <source>
        <dbReference type="ARBA" id="ARBA00023004"/>
    </source>
</evidence>
<protein>
    <submittedName>
        <fullName evidence="5">Prolyl 4-hydroxylase alpha subunit domain-containing protein</fullName>
    </submittedName>
</protein>
<keyword evidence="2" id="KW-0847">Vitamin C</keyword>
<dbReference type="InterPro" id="IPR045054">
    <property type="entry name" value="P4HA-like"/>
</dbReference>
<dbReference type="GO" id="GO:0046872">
    <property type="term" value="F:metal ion binding"/>
    <property type="evidence" value="ECO:0007669"/>
    <property type="project" value="UniProtKB-KW"/>
</dbReference>
<dbReference type="Proteomes" id="UP000887560">
    <property type="component" value="Unplaced"/>
</dbReference>
<evidence type="ECO:0000313" key="5">
    <source>
        <dbReference type="WBParaSite" id="scf7180000423006.g10001"/>
    </source>
</evidence>
<dbReference type="GO" id="GO:0005783">
    <property type="term" value="C:endoplasmic reticulum"/>
    <property type="evidence" value="ECO:0007669"/>
    <property type="project" value="TreeGrafter"/>
</dbReference>
<dbReference type="GO" id="GO:0031418">
    <property type="term" value="F:L-ascorbic acid binding"/>
    <property type="evidence" value="ECO:0007669"/>
    <property type="project" value="UniProtKB-KW"/>
</dbReference>
<keyword evidence="1" id="KW-0479">Metal-binding</keyword>
<dbReference type="GO" id="GO:0004656">
    <property type="term" value="F:procollagen-proline 4-dioxygenase activity"/>
    <property type="evidence" value="ECO:0007669"/>
    <property type="project" value="TreeGrafter"/>
</dbReference>
<dbReference type="WBParaSite" id="scf7180000423006.g10001">
    <property type="protein sequence ID" value="scf7180000423006.g10001"/>
    <property type="gene ID" value="scf7180000423006.g10001"/>
</dbReference>
<name>A0A915P041_9BILA</name>
<evidence type="ECO:0000256" key="1">
    <source>
        <dbReference type="ARBA" id="ARBA00022723"/>
    </source>
</evidence>
<evidence type="ECO:0000313" key="4">
    <source>
        <dbReference type="Proteomes" id="UP000887560"/>
    </source>
</evidence>
<dbReference type="PANTHER" id="PTHR10869">
    <property type="entry name" value="PROLYL 4-HYDROXYLASE ALPHA SUBUNIT"/>
    <property type="match status" value="1"/>
</dbReference>
<keyword evidence="4" id="KW-1185">Reference proteome</keyword>
<accession>A0A915P041</accession>
<reference evidence="5" key="1">
    <citation type="submission" date="2022-11" db="UniProtKB">
        <authorList>
            <consortium name="WormBaseParasite"/>
        </authorList>
    </citation>
    <scope>IDENTIFICATION</scope>
</reference>
<keyword evidence="3" id="KW-0408">Iron</keyword>
<evidence type="ECO:0000256" key="2">
    <source>
        <dbReference type="ARBA" id="ARBA00022896"/>
    </source>
</evidence>
<dbReference type="PANTHER" id="PTHR10869:SF246">
    <property type="entry name" value="TRANSMEMBRANE PROLYL 4-HYDROXYLASE"/>
    <property type="match status" value="1"/>
</dbReference>